<accession>A0AAV8T5Y8</accession>
<organism evidence="8 9">
    <name type="scientific">Erythroxylum novogranatense</name>
    <dbReference type="NCBI Taxonomy" id="1862640"/>
    <lineage>
        <taxon>Eukaryota</taxon>
        <taxon>Viridiplantae</taxon>
        <taxon>Streptophyta</taxon>
        <taxon>Embryophyta</taxon>
        <taxon>Tracheophyta</taxon>
        <taxon>Spermatophyta</taxon>
        <taxon>Magnoliopsida</taxon>
        <taxon>eudicotyledons</taxon>
        <taxon>Gunneridae</taxon>
        <taxon>Pentapetalae</taxon>
        <taxon>rosids</taxon>
        <taxon>fabids</taxon>
        <taxon>Malpighiales</taxon>
        <taxon>Erythroxylaceae</taxon>
        <taxon>Erythroxylum</taxon>
    </lineage>
</organism>
<proteinExistence type="inferred from homology"/>
<evidence type="ECO:0000256" key="1">
    <source>
        <dbReference type="ARBA" id="ARBA00004613"/>
    </source>
</evidence>
<evidence type="ECO:0000256" key="7">
    <source>
        <dbReference type="SAM" id="SignalP"/>
    </source>
</evidence>
<sequence>MDPSSPFKCLAILLMLASATALGKSASPLEEMNDLGDTLNQCHSADCFDIVTDLMMDSEINRRVLKQNTRFISYDALKANRVPCSRRGRSYYDCNSRQKANPYVRGCSAITHCKRFTD</sequence>
<evidence type="ECO:0000256" key="5">
    <source>
        <dbReference type="ARBA" id="ARBA00022729"/>
    </source>
</evidence>
<keyword evidence="5 7" id="KW-0732">Signal</keyword>
<dbReference type="InterPro" id="IPR008801">
    <property type="entry name" value="RALF"/>
</dbReference>
<dbReference type="PANTHER" id="PTHR33136">
    <property type="entry name" value="RAPID ALKALINIZATION FACTOR-LIKE"/>
    <property type="match status" value="1"/>
</dbReference>
<feature type="chain" id="PRO_5043608632" evidence="7">
    <location>
        <begin position="22"/>
        <end position="118"/>
    </location>
</feature>
<dbReference type="Pfam" id="PF05498">
    <property type="entry name" value="RALF"/>
    <property type="match status" value="1"/>
</dbReference>
<dbReference type="EMBL" id="JAIWQS010000006">
    <property type="protein sequence ID" value="KAJ8761643.1"/>
    <property type="molecule type" value="Genomic_DNA"/>
</dbReference>
<comment type="caution">
    <text evidence="8">The sequence shown here is derived from an EMBL/GenBank/DDBJ whole genome shotgun (WGS) entry which is preliminary data.</text>
</comment>
<dbReference type="GO" id="GO:0019722">
    <property type="term" value="P:calcium-mediated signaling"/>
    <property type="evidence" value="ECO:0007669"/>
    <property type="project" value="TreeGrafter"/>
</dbReference>
<gene>
    <name evidence="8" type="ORF">K2173_004419</name>
</gene>
<dbReference type="AlphaFoldDB" id="A0AAV8T5Y8"/>
<evidence type="ECO:0000256" key="6">
    <source>
        <dbReference type="ARBA" id="ARBA00023157"/>
    </source>
</evidence>
<comment type="similarity">
    <text evidence="2">Belongs to the plant rapid alkalinization factor (RALF) family.</text>
</comment>
<keyword evidence="3" id="KW-0964">Secreted</keyword>
<feature type="signal peptide" evidence="7">
    <location>
        <begin position="1"/>
        <end position="21"/>
    </location>
</feature>
<dbReference type="GO" id="GO:0005179">
    <property type="term" value="F:hormone activity"/>
    <property type="evidence" value="ECO:0007669"/>
    <property type="project" value="UniProtKB-KW"/>
</dbReference>
<keyword evidence="4" id="KW-0372">Hormone</keyword>
<dbReference type="GO" id="GO:0040008">
    <property type="term" value="P:regulation of growth"/>
    <property type="evidence" value="ECO:0007669"/>
    <property type="project" value="UniProtKB-ARBA"/>
</dbReference>
<evidence type="ECO:0000313" key="9">
    <source>
        <dbReference type="Proteomes" id="UP001159364"/>
    </source>
</evidence>
<evidence type="ECO:0000256" key="3">
    <source>
        <dbReference type="ARBA" id="ARBA00022525"/>
    </source>
</evidence>
<reference evidence="8 9" key="1">
    <citation type="submission" date="2021-09" db="EMBL/GenBank/DDBJ databases">
        <title>Genomic insights and catalytic innovation underlie evolution of tropane alkaloids biosynthesis.</title>
        <authorList>
            <person name="Wang Y.-J."/>
            <person name="Tian T."/>
            <person name="Huang J.-P."/>
            <person name="Huang S.-X."/>
        </authorList>
    </citation>
    <scope>NUCLEOTIDE SEQUENCE [LARGE SCALE GENOMIC DNA]</scope>
    <source>
        <strain evidence="8">KIB-2018</strain>
        <tissue evidence="8">Leaf</tissue>
    </source>
</reference>
<evidence type="ECO:0000256" key="4">
    <source>
        <dbReference type="ARBA" id="ARBA00022702"/>
    </source>
</evidence>
<comment type="subcellular location">
    <subcellularLocation>
        <location evidence="1">Secreted</location>
    </subcellularLocation>
</comment>
<dbReference type="GO" id="GO:0009506">
    <property type="term" value="C:plasmodesma"/>
    <property type="evidence" value="ECO:0007669"/>
    <property type="project" value="TreeGrafter"/>
</dbReference>
<dbReference type="Proteomes" id="UP001159364">
    <property type="component" value="Linkage Group LG06"/>
</dbReference>
<dbReference type="PANTHER" id="PTHR33136:SF89">
    <property type="entry name" value="PROTEIN RALF-LIKE 19"/>
    <property type="match status" value="1"/>
</dbReference>
<dbReference type="GO" id="GO:0005576">
    <property type="term" value="C:extracellular region"/>
    <property type="evidence" value="ECO:0007669"/>
    <property type="project" value="UniProtKB-SubCell"/>
</dbReference>
<name>A0AAV8T5Y8_9ROSI</name>
<keyword evidence="9" id="KW-1185">Reference proteome</keyword>
<evidence type="ECO:0000313" key="8">
    <source>
        <dbReference type="EMBL" id="KAJ8761643.1"/>
    </source>
</evidence>
<evidence type="ECO:0000256" key="2">
    <source>
        <dbReference type="ARBA" id="ARBA00009178"/>
    </source>
</evidence>
<keyword evidence="6" id="KW-1015">Disulfide bond</keyword>
<protein>
    <submittedName>
        <fullName evidence="8">Uncharacterized protein</fullName>
    </submittedName>
</protein>